<dbReference type="EMBL" id="JASVYU010000026">
    <property type="protein sequence ID" value="MDN0288348.1"/>
    <property type="molecule type" value="Genomic_DNA"/>
</dbReference>
<evidence type="ECO:0000256" key="3">
    <source>
        <dbReference type="ARBA" id="ARBA00023295"/>
    </source>
</evidence>
<dbReference type="InterPro" id="IPR031158">
    <property type="entry name" value="GH10_AS"/>
</dbReference>
<dbReference type="SUPFAM" id="SSF51445">
    <property type="entry name" value="(Trans)glycosidases"/>
    <property type="match status" value="1"/>
</dbReference>
<organism evidence="8">
    <name type="scientific">Xanthomonas arboricola pv. pruni</name>
    <dbReference type="NCBI Taxonomy" id="69929"/>
    <lineage>
        <taxon>Bacteria</taxon>
        <taxon>Pseudomonadati</taxon>
        <taxon>Pseudomonadota</taxon>
        <taxon>Gammaproteobacteria</taxon>
        <taxon>Lysobacterales</taxon>
        <taxon>Lysobacteraceae</taxon>
        <taxon>Xanthomonas</taxon>
    </lineage>
</organism>
<dbReference type="PRINTS" id="PR00134">
    <property type="entry name" value="GLHYDRLASE10"/>
</dbReference>
<evidence type="ECO:0000256" key="6">
    <source>
        <dbReference type="RuleBase" id="RU361174"/>
    </source>
</evidence>
<dbReference type="GO" id="GO:0000272">
    <property type="term" value="P:polysaccharide catabolic process"/>
    <property type="evidence" value="ECO:0007669"/>
    <property type="project" value="UniProtKB-KW"/>
</dbReference>
<evidence type="ECO:0000256" key="2">
    <source>
        <dbReference type="ARBA" id="ARBA00023277"/>
    </source>
</evidence>
<protein>
    <recommendedName>
        <fullName evidence="6">Beta-xylanase</fullName>
        <ecNumber evidence="6">3.2.1.8</ecNumber>
    </recommendedName>
</protein>
<keyword evidence="3 6" id="KW-0326">Glycosidase</keyword>
<dbReference type="Gene3D" id="3.20.20.80">
    <property type="entry name" value="Glycosidases"/>
    <property type="match status" value="1"/>
</dbReference>
<feature type="active site" description="Nucleophile" evidence="5">
    <location>
        <position position="292"/>
    </location>
</feature>
<comment type="caution">
    <text evidence="8">The sequence shown here is derived from an EMBL/GenBank/DDBJ whole genome shotgun (WGS) entry which is preliminary data.</text>
</comment>
<reference evidence="8" key="1">
    <citation type="submission" date="2023-06" db="EMBL/GenBank/DDBJ databases">
        <title>Genome sequences of Xanthomonas arboricola from Serbia and Montenegro.</title>
        <authorList>
            <person name="Ilicic R."/>
            <person name="Jelusic A."/>
            <person name="Harrison J."/>
            <person name="Greer S."/>
            <person name="Grant M."/>
            <person name="Vicente J."/>
            <person name="Popovic Milovanovic T."/>
            <person name="Studholme D.J."/>
        </authorList>
    </citation>
    <scope>NUCLEOTIDE SEQUENCE</scope>
    <source>
        <strain evidence="8">Xp320</strain>
    </source>
</reference>
<evidence type="ECO:0000256" key="4">
    <source>
        <dbReference type="ARBA" id="ARBA00023326"/>
    </source>
</evidence>
<keyword evidence="4 6" id="KW-0624">Polysaccharide degradation</keyword>
<dbReference type="PROSITE" id="PS00591">
    <property type="entry name" value="GH10_1"/>
    <property type="match status" value="1"/>
</dbReference>
<dbReference type="SMART" id="SM00633">
    <property type="entry name" value="Glyco_10"/>
    <property type="match status" value="1"/>
</dbReference>
<evidence type="ECO:0000256" key="5">
    <source>
        <dbReference type="PROSITE-ProRule" id="PRU10061"/>
    </source>
</evidence>
<dbReference type="InterPro" id="IPR017853">
    <property type="entry name" value="GH"/>
</dbReference>
<dbReference type="InterPro" id="IPR001000">
    <property type="entry name" value="GH10_dom"/>
</dbReference>
<dbReference type="AlphaFoldDB" id="A0AAP4KCB4"/>
<proteinExistence type="inferred from homology"/>
<evidence type="ECO:0000256" key="1">
    <source>
        <dbReference type="ARBA" id="ARBA00022801"/>
    </source>
</evidence>
<dbReference type="PROSITE" id="PS51760">
    <property type="entry name" value="GH10_2"/>
    <property type="match status" value="1"/>
</dbReference>
<dbReference type="InterPro" id="IPR044846">
    <property type="entry name" value="GH10"/>
</dbReference>
<gene>
    <name evidence="8" type="ORF">QSH54_17280</name>
</gene>
<accession>A0AAP4KCB4</accession>
<dbReference type="PANTHER" id="PTHR31490:SF90">
    <property type="entry name" value="ENDO-1,4-BETA-XYLANASE A"/>
    <property type="match status" value="1"/>
</dbReference>
<dbReference type="Pfam" id="PF00331">
    <property type="entry name" value="Glyco_hydro_10"/>
    <property type="match status" value="1"/>
</dbReference>
<evidence type="ECO:0000259" key="7">
    <source>
        <dbReference type="PROSITE" id="PS51760"/>
    </source>
</evidence>
<keyword evidence="1 6" id="KW-0378">Hydrolase</keyword>
<comment type="catalytic activity">
    <reaction evidence="6">
        <text>Endohydrolysis of (1-&gt;4)-beta-D-xylosidic linkages in xylans.</text>
        <dbReference type="EC" id="3.2.1.8"/>
    </reaction>
</comment>
<keyword evidence="2 6" id="KW-0119">Carbohydrate metabolism</keyword>
<name>A0AAP4KCB4_9XANT</name>
<feature type="domain" description="GH10" evidence="7">
    <location>
        <begin position="49"/>
        <end position="404"/>
    </location>
</feature>
<dbReference type="PANTHER" id="PTHR31490">
    <property type="entry name" value="GLYCOSYL HYDROLASE"/>
    <property type="match status" value="1"/>
</dbReference>
<comment type="similarity">
    <text evidence="6">Belongs to the glycosyl hydrolase 10 (cellulase F) family.</text>
</comment>
<dbReference type="GO" id="GO:0031176">
    <property type="term" value="F:endo-1,4-beta-xylanase activity"/>
    <property type="evidence" value="ECO:0007669"/>
    <property type="project" value="UniProtKB-EC"/>
</dbReference>
<sequence>MEFPMTQYLRYLHRNPAVQQTHKRPAACLRFVLALIGAVVAVPALADCDTRSTSLKHAYADGFLIGTAVNADIVSGKDVASAALVACHFNAITAENVMKAEVVAPRPGVFDFGAADAFVAYGRDHAMFVVGHTLVWHNQTPEWLFVDAQGKPNSADAQLERMRAHIERVAGRYFGKVQAWDVVNEIIDEDGRYRDTNWVQRVGDGDTVVRNAFTFAQRYAPDAELYYNDFNAWRPSKRDGIVRMVRMLQHAGIRIDGVGMQGHWGLNYPSLRDIEDAIDAYAALGIKVMITELDIDVLPLTREGQVIGTGLAHKQFQLPEFKRFLDPYREGLPPQVQAQLRERYAELFALFWRKRDKLARVSVWGVSDGMSWKNDYPVPGRTNYPLLFDRNHQPKPALDAVLAIPARAGGR</sequence>
<dbReference type="EC" id="3.2.1.8" evidence="6"/>
<evidence type="ECO:0000313" key="8">
    <source>
        <dbReference type="EMBL" id="MDN0288348.1"/>
    </source>
</evidence>
<dbReference type="RefSeq" id="WP_224096840.1">
    <property type="nucleotide sequence ID" value="NZ_CP044334.1"/>
</dbReference>